<dbReference type="EMBL" id="MKGQ01000023">
    <property type="protein sequence ID" value="OKP01596.1"/>
    <property type="molecule type" value="Genomic_DNA"/>
</dbReference>
<gene>
    <name evidence="1" type="ORF">Xedl_02870</name>
</gene>
<sequence length="87" mass="10181">MNECEIKRMKEGISERMEALLFIRYHIGSFPESMDSTLTGLLFKSWRFIKSHENEILFANGLQPAITKSEFDLSNTYWNNSVKKGHH</sequence>
<reference evidence="1 2" key="1">
    <citation type="submission" date="2016-09" db="EMBL/GenBank/DDBJ databases">
        <title>Xenorhabdus thuongxuanensis sp. nov. and Xenorhabdus eapokensis sp. nov., isolated from Steinernema species.</title>
        <authorList>
            <person name="Kaempfer P."/>
            <person name="Tobias N.J."/>
            <person name="Phan Ke L."/>
            <person name="Bode H.B."/>
            <person name="Glaeser S.P."/>
        </authorList>
    </citation>
    <scope>NUCLEOTIDE SEQUENCE [LARGE SCALE GENOMIC DNA]</scope>
    <source>
        <strain evidence="1 2">DL20</strain>
    </source>
</reference>
<evidence type="ECO:0000313" key="2">
    <source>
        <dbReference type="Proteomes" id="UP000186268"/>
    </source>
</evidence>
<accession>A0A1Q5TMZ2</accession>
<dbReference type="AlphaFoldDB" id="A0A1Q5TMZ2"/>
<dbReference type="OrthoDB" id="6445690at2"/>
<proteinExistence type="predicted"/>
<comment type="caution">
    <text evidence="1">The sequence shown here is derived from an EMBL/GenBank/DDBJ whole genome shotgun (WGS) entry which is preliminary data.</text>
</comment>
<dbReference type="RefSeq" id="WP_074024496.1">
    <property type="nucleotide sequence ID" value="NZ_CAWNAG010000129.1"/>
</dbReference>
<dbReference type="STRING" id="1873482.Xedl_02870"/>
<evidence type="ECO:0000313" key="1">
    <source>
        <dbReference type="EMBL" id="OKP01596.1"/>
    </source>
</evidence>
<name>A0A1Q5TMZ2_9GAMM</name>
<dbReference type="Proteomes" id="UP000186268">
    <property type="component" value="Unassembled WGS sequence"/>
</dbReference>
<keyword evidence="2" id="KW-1185">Reference proteome</keyword>
<organism evidence="1 2">
    <name type="scientific">Xenorhabdus eapokensis</name>
    <dbReference type="NCBI Taxonomy" id="1873482"/>
    <lineage>
        <taxon>Bacteria</taxon>
        <taxon>Pseudomonadati</taxon>
        <taxon>Pseudomonadota</taxon>
        <taxon>Gammaproteobacteria</taxon>
        <taxon>Enterobacterales</taxon>
        <taxon>Morganellaceae</taxon>
        <taxon>Xenorhabdus</taxon>
    </lineage>
</organism>
<protein>
    <submittedName>
        <fullName evidence="1">Uncharacterized protein</fullName>
    </submittedName>
</protein>